<dbReference type="FunFam" id="3.40.630.30:FF:000047">
    <property type="entry name" value="Acetyltransferase, GNAT family"/>
    <property type="match status" value="1"/>
</dbReference>
<dbReference type="Pfam" id="PF13302">
    <property type="entry name" value="Acetyltransf_3"/>
    <property type="match status" value="1"/>
</dbReference>
<dbReference type="GO" id="GO:0008999">
    <property type="term" value="F:protein-N-terminal-alanine acetyltransferase activity"/>
    <property type="evidence" value="ECO:0007669"/>
    <property type="project" value="TreeGrafter"/>
</dbReference>
<dbReference type="PANTHER" id="PTHR43441:SF2">
    <property type="entry name" value="FAMILY ACETYLTRANSFERASE, PUTATIVE (AFU_ORTHOLOGUE AFUA_7G00850)-RELATED"/>
    <property type="match status" value="1"/>
</dbReference>
<dbReference type="InterPro" id="IPR016181">
    <property type="entry name" value="Acyl_CoA_acyltransferase"/>
</dbReference>
<sequence length="233" mass="26297">MDLPVGPPAPTDPALWPSRIPLNGRYTSVVPLEPNHAGALYKHLGGEDNFYRWTYMFLSGFANIEECEVSIRKSSEAKDPHFFAVLTGPASDPASEPAGMMSFLNIVPDHLRIEIGSVILGGQLQKSRAATEAFFLMIQHAFEDLRYHRVEWKANNLNKASLSAARRLGFVFEGVFRKHMVIKGRWRDTAWFSMTKEEWPAAKKGFETWLRESNFDAAGKQRRGLGECRANPE</sequence>
<keyword evidence="3" id="KW-1185">Reference proteome</keyword>
<comment type="caution">
    <text evidence="2">The sequence shown here is derived from an EMBL/GenBank/DDBJ whole genome shotgun (WGS) entry which is preliminary data.</text>
</comment>
<organism evidence="2 3">
    <name type="scientific">Lomentospora prolificans</name>
    <dbReference type="NCBI Taxonomy" id="41688"/>
    <lineage>
        <taxon>Eukaryota</taxon>
        <taxon>Fungi</taxon>
        <taxon>Dikarya</taxon>
        <taxon>Ascomycota</taxon>
        <taxon>Pezizomycotina</taxon>
        <taxon>Sordariomycetes</taxon>
        <taxon>Hypocreomycetidae</taxon>
        <taxon>Microascales</taxon>
        <taxon>Microascaceae</taxon>
        <taxon>Lomentospora</taxon>
    </lineage>
</organism>
<proteinExistence type="predicted"/>
<evidence type="ECO:0000313" key="2">
    <source>
        <dbReference type="EMBL" id="PKS09645.1"/>
    </source>
</evidence>
<dbReference type="OrthoDB" id="41238at2759"/>
<name>A0A2N3NB10_9PEZI</name>
<dbReference type="PANTHER" id="PTHR43441">
    <property type="entry name" value="RIBOSOMAL-PROTEIN-SERINE ACETYLTRANSFERASE"/>
    <property type="match status" value="1"/>
</dbReference>
<dbReference type="InParanoid" id="A0A2N3NB10"/>
<dbReference type="SUPFAM" id="SSF55729">
    <property type="entry name" value="Acyl-CoA N-acyltransferases (Nat)"/>
    <property type="match status" value="1"/>
</dbReference>
<dbReference type="Gene3D" id="3.40.630.30">
    <property type="match status" value="1"/>
</dbReference>
<dbReference type="Proteomes" id="UP000233524">
    <property type="component" value="Unassembled WGS sequence"/>
</dbReference>
<dbReference type="InterPro" id="IPR051908">
    <property type="entry name" value="Ribosomal_N-acetyltransferase"/>
</dbReference>
<dbReference type="VEuPathDB" id="FungiDB:jhhlp_004264"/>
<dbReference type="AlphaFoldDB" id="A0A2N3NB10"/>
<protein>
    <recommendedName>
        <fullName evidence="1">N-acetyltransferase domain-containing protein</fullName>
    </recommendedName>
</protein>
<dbReference type="EMBL" id="NLAX01000010">
    <property type="protein sequence ID" value="PKS09645.1"/>
    <property type="molecule type" value="Genomic_DNA"/>
</dbReference>
<gene>
    <name evidence="2" type="ORF">jhhlp_004264</name>
</gene>
<evidence type="ECO:0000313" key="3">
    <source>
        <dbReference type="Proteomes" id="UP000233524"/>
    </source>
</evidence>
<dbReference type="FunCoup" id="A0A2N3NB10">
    <property type="interactions" value="658"/>
</dbReference>
<evidence type="ECO:0000259" key="1">
    <source>
        <dbReference type="Pfam" id="PF13302"/>
    </source>
</evidence>
<accession>A0A2N3NB10</accession>
<feature type="domain" description="N-acetyltransferase" evidence="1">
    <location>
        <begin position="30"/>
        <end position="171"/>
    </location>
</feature>
<dbReference type="InterPro" id="IPR000182">
    <property type="entry name" value="GNAT_dom"/>
</dbReference>
<dbReference type="GO" id="GO:1990189">
    <property type="term" value="F:protein N-terminal-serine acetyltransferase activity"/>
    <property type="evidence" value="ECO:0007669"/>
    <property type="project" value="TreeGrafter"/>
</dbReference>
<reference evidence="2 3" key="1">
    <citation type="journal article" date="2017" name="G3 (Bethesda)">
        <title>First Draft Genome Sequence of the Pathogenic Fungus Lomentospora prolificans (Formerly Scedosporium prolificans).</title>
        <authorList>
            <person name="Luo R."/>
            <person name="Zimin A."/>
            <person name="Workman R."/>
            <person name="Fan Y."/>
            <person name="Pertea G."/>
            <person name="Grossman N."/>
            <person name="Wear M.P."/>
            <person name="Jia B."/>
            <person name="Miller H."/>
            <person name="Casadevall A."/>
            <person name="Timp W."/>
            <person name="Zhang S.X."/>
            <person name="Salzberg S.L."/>
        </authorList>
    </citation>
    <scope>NUCLEOTIDE SEQUENCE [LARGE SCALE GENOMIC DNA]</scope>
    <source>
        <strain evidence="2 3">JHH-5317</strain>
    </source>
</reference>